<accession>A0ACC1LP58</accession>
<proteinExistence type="predicted"/>
<protein>
    <submittedName>
        <fullName evidence="1">Uncharacterized protein</fullName>
    </submittedName>
</protein>
<dbReference type="EMBL" id="JANBUP010000183">
    <property type="protein sequence ID" value="KAJ2812632.1"/>
    <property type="molecule type" value="Genomic_DNA"/>
</dbReference>
<keyword evidence="2" id="KW-1185">Reference proteome</keyword>
<sequence length="1976" mass="210980">MDEVDLDQTRLRKRQVEVLTRALGQFVSLKSSGEGWVPVAPAIGRWTPHTGAGGDVSVQMGKRTVLDSTNKQSDIYRMTASIPLDPGVSRDTQGPFSAYLSELRDWQAVLECPGIRSMWNYFLSSSSTLEMLDANTTITRSMLRSPVPGRTKEFAHQRDLLTVETSLVDPTTVVYISTSLPTTPDDPAYLREEPPFKRVHSDLWAWCVEIATPNEAVSMTPQTRGEGLRRNKPRVCVQVTCFMHLDLGSWRSQNALACSAAAYLIPSLVAHLRLLGAPPRLARVGPSISIDRRDWCRSSSDIQITAPTWVVAYSVMANCGICLPRPGQQPVAEQPIIARILDLETSSAPLPSMGAAASSSSPPPMHMRKVSSLSSYLSSSLRRRQGEVAALGTHGGGIVRDGEEVALVATRARLGDSMVEFVVDASRWHTEGFSVDIQLEVTGSSCGVQQFFAAVAKMQAAVPELFTGSQLGFSLDEFLATYPGDSSGRRSAKQGQWECGVLAELAGRLLVRCFSIASQQNSKRRYLVRIMNPPVDVVAAALGDQDDGPNESAADRAYSVSVSVRKGSQESQDGKAGLRVNGQVVEVTPFSLDPTTVASKSHSSRSSAAPPNNSYPRSTPNARLDTPTSVAAGATSTPLGLTPVPDVASSDTLVCEGSRRGSSATASAYVIASETPEVVTDGEAGRSQADVEMQAVPLIRLQQASQVPAAQWKSVGVAAAGGITITRTDLSATNSGLVNQTEESQPLTSASRSNSASVDSSTDDTAAAAVVVPSEHRVEGTVLRAEASVEGWTVFDVFSALSLGGSHMEKVSGLWTSARQVEQVSANAAVYYYQSAGSWATSARDAVVCRSWSSNQRSRIEVAECSVDTLPYELPAVDSTGAAVRADLGLSAWVLEKSTHQQPAVDGGSARLSLKMLTSIGDLGPRTDSRLRSGSLTTGSAAMDAEFENQRRKQHVVRITHYVKYNPGGWMDRVAELADQAAVVGARESAAVTRDITQLVSHLDAYGAQPAAVWTRNAHVMSTDVETDSVCFSYRLATWGTPRRQQATTGGSSAASSYRQAQSSNGGGLGPMAGSEEMEFVEAEFRIEHRVWAHGARADGTERGAASVEVVVEPFFAESTRVACFVDPEADPHATRVRVRHHRAQLLPRVEEDAGAMVMAWPAVRVSIVRKTGARASESAGRGASSLVVPQRAGVALMLPWSVPPRVAVNGVAVRVRYLRRDDSVRGFYARCQSVSAAEAPRLARGSAAGAPFIERLPEPLASAAAVRPPPVSPPSMHSYRRSSAGTTAQSKLVIQNYTVIHGRLSESRVVTPVEFSRGMRRVFADIRHQIERLDAQSPRARWEQLAASDVRSNASLKTAVGDECDGAWSRRALGEHGGVFERVDARVHAEIPVTVAVDVLQGVSAGQVAQAVYAGRATWDRVLFADRRRLERVSGAVDICYALVHAPPLCERRDALTVATFERVPFLAARQRMRNWQQLGAKGCAPALGDYVDPAFTLVEASVPGSQPLATATRAQVALYAVRVEPIDAYERVSCARNYAHPACRVTVACCVDLAGNVPLALRRAASARVPELHLAHIAALCRLPADPYVVAPSMYPALMPSASRRRECVAGEAAEELVDGLPVRFYRFLDGHVECESSSGTIAATASVTREMLNEARNHCLRKSGPGSGAEDLPPFVPVICDIVVGSQRFAVSVDEAEIDSPIAGARDVACGVWAGSRVAVYVFALGGGQHLVRTALVGCADEDVACTVAVRPCAEEGITVNGQPMRVHRALPRSLLFVAGEGGSVLDACRECGNVACAADAPSGALPVAYASDESSEDEGDHPLPPPPLGLGSVLRSSRNSSCNIGHQAPAGSQSPPVQSALLRQRTLVTQQQRQRTSMEASEEMEAEDKSGRTSLAARAALALVSLAVFLPVRRLVIADNNSVGRWLEARTNVLPSVDRRPKKSVLALLVLALTAMTAWALGVALAGLLLGF</sequence>
<reference evidence="1" key="1">
    <citation type="submission" date="2022-07" db="EMBL/GenBank/DDBJ databases">
        <title>Phylogenomic reconstructions and comparative analyses of Kickxellomycotina fungi.</title>
        <authorList>
            <person name="Reynolds N.K."/>
            <person name="Stajich J.E."/>
            <person name="Barry K."/>
            <person name="Grigoriev I.V."/>
            <person name="Crous P."/>
            <person name="Smith M.E."/>
        </authorList>
    </citation>
    <scope>NUCLEOTIDE SEQUENCE</scope>
    <source>
        <strain evidence="1">CBS 102833</strain>
    </source>
</reference>
<evidence type="ECO:0000313" key="2">
    <source>
        <dbReference type="Proteomes" id="UP001140096"/>
    </source>
</evidence>
<comment type="caution">
    <text evidence="1">The sequence shown here is derived from an EMBL/GenBank/DDBJ whole genome shotgun (WGS) entry which is preliminary data.</text>
</comment>
<name>A0ACC1LP58_9FUNG</name>
<gene>
    <name evidence="1" type="ORF">H4S07_001264</name>
</gene>
<evidence type="ECO:0000313" key="1">
    <source>
        <dbReference type="EMBL" id="KAJ2812632.1"/>
    </source>
</evidence>
<organism evidence="1 2">
    <name type="scientific">Coemansia furcata</name>
    <dbReference type="NCBI Taxonomy" id="417177"/>
    <lineage>
        <taxon>Eukaryota</taxon>
        <taxon>Fungi</taxon>
        <taxon>Fungi incertae sedis</taxon>
        <taxon>Zoopagomycota</taxon>
        <taxon>Kickxellomycotina</taxon>
        <taxon>Kickxellomycetes</taxon>
        <taxon>Kickxellales</taxon>
        <taxon>Kickxellaceae</taxon>
        <taxon>Coemansia</taxon>
    </lineage>
</organism>
<dbReference type="Proteomes" id="UP001140096">
    <property type="component" value="Unassembled WGS sequence"/>
</dbReference>